<reference evidence="2 3" key="1">
    <citation type="submission" date="2007-02" db="EMBL/GenBank/DDBJ databases">
        <title>Complete sequence of chromosome of Shewanella baltica OS155.</title>
        <authorList>
            <consortium name="US DOE Joint Genome Institute"/>
            <person name="Copeland A."/>
            <person name="Lucas S."/>
            <person name="Lapidus A."/>
            <person name="Barry K."/>
            <person name="Detter J.C."/>
            <person name="Glavina del Rio T."/>
            <person name="Hammon N."/>
            <person name="Israni S."/>
            <person name="Dalin E."/>
            <person name="Tice H."/>
            <person name="Pitluck S."/>
            <person name="Sims D.R."/>
            <person name="Brettin T."/>
            <person name="Bruce D."/>
            <person name="Han C."/>
            <person name="Tapia R."/>
            <person name="Brainard J."/>
            <person name="Schmutz J."/>
            <person name="Larimer F."/>
            <person name="Land M."/>
            <person name="Hauser L."/>
            <person name="Kyrpides N."/>
            <person name="Mikhailova N."/>
            <person name="Brettar I."/>
            <person name="Klappenbach J."/>
            <person name="Konstantinidis K."/>
            <person name="Rodrigues J."/>
            <person name="Tiedje J."/>
            <person name="Richardson P."/>
        </authorList>
    </citation>
    <scope>NUCLEOTIDE SEQUENCE [LARGE SCALE GENOMIC DNA]</scope>
    <source>
        <strain evidence="3">OS155 / ATCC BAA-1091</strain>
    </source>
</reference>
<sequence>MLGNNTIDESRFTFSSLGIFRKILLGIVWIFAVIFILGGIIWTFFPHIMQDELNYPLVNLIVIIVFLNLFSFWIHFAVCKRKTKQLAVIAILQMFPLLNPIAGLIFLGVYWVSRQERFG</sequence>
<accession>A3D7T1</accession>
<evidence type="ECO:0000313" key="3">
    <source>
        <dbReference type="Proteomes" id="UP000001557"/>
    </source>
</evidence>
<feature type="transmembrane region" description="Helical" evidence="1">
    <location>
        <begin position="23"/>
        <end position="45"/>
    </location>
</feature>
<evidence type="ECO:0000256" key="1">
    <source>
        <dbReference type="SAM" id="Phobius"/>
    </source>
</evidence>
<keyword evidence="1" id="KW-1133">Transmembrane helix</keyword>
<dbReference type="RefSeq" id="WP_011847564.1">
    <property type="nucleotide sequence ID" value="NC_009052.1"/>
</dbReference>
<protein>
    <submittedName>
        <fullName evidence="2">Uncharacterized protein</fullName>
    </submittedName>
</protein>
<keyword evidence="1" id="KW-0812">Transmembrane</keyword>
<feature type="transmembrane region" description="Helical" evidence="1">
    <location>
        <begin position="86"/>
        <end position="112"/>
    </location>
</feature>
<dbReference type="KEGG" id="sbl:Sbal_3316"/>
<name>A3D7T1_SHEB5</name>
<feature type="transmembrane region" description="Helical" evidence="1">
    <location>
        <begin position="57"/>
        <end position="79"/>
    </location>
</feature>
<proteinExistence type="predicted"/>
<gene>
    <name evidence="2" type="ordered locus">Sbal_3316</name>
</gene>
<organism evidence="2 3">
    <name type="scientific">Shewanella baltica (strain OS155 / ATCC BAA-1091)</name>
    <dbReference type="NCBI Taxonomy" id="325240"/>
    <lineage>
        <taxon>Bacteria</taxon>
        <taxon>Pseudomonadati</taxon>
        <taxon>Pseudomonadota</taxon>
        <taxon>Gammaproteobacteria</taxon>
        <taxon>Alteromonadales</taxon>
        <taxon>Shewanellaceae</taxon>
        <taxon>Shewanella</taxon>
    </lineage>
</organism>
<dbReference type="OrthoDB" id="6402802at2"/>
<dbReference type="AlphaFoldDB" id="A3D7T1"/>
<keyword evidence="1" id="KW-0472">Membrane</keyword>
<dbReference type="HOGENOM" id="CLU_2059815_0_0_6"/>
<keyword evidence="3" id="KW-1185">Reference proteome</keyword>
<dbReference type="EMBL" id="CP000563">
    <property type="protein sequence ID" value="ABN62794.1"/>
    <property type="molecule type" value="Genomic_DNA"/>
</dbReference>
<dbReference type="Proteomes" id="UP000001557">
    <property type="component" value="Chromosome"/>
</dbReference>
<evidence type="ECO:0000313" key="2">
    <source>
        <dbReference type="EMBL" id="ABN62794.1"/>
    </source>
</evidence>